<dbReference type="Pfam" id="PF16656">
    <property type="entry name" value="Pur_ac_phosph_N"/>
    <property type="match status" value="1"/>
</dbReference>
<dbReference type="STRING" id="1802115.A2756_01585"/>
<dbReference type="InterPro" id="IPR036366">
    <property type="entry name" value="PGBDSf"/>
</dbReference>
<evidence type="ECO:0008006" key="5">
    <source>
        <dbReference type="Google" id="ProtNLM"/>
    </source>
</evidence>
<dbReference type="InterPro" id="IPR036365">
    <property type="entry name" value="PGBD-like_sf"/>
</dbReference>
<evidence type="ECO:0000313" key="4">
    <source>
        <dbReference type="Proteomes" id="UP000177785"/>
    </source>
</evidence>
<dbReference type="InterPro" id="IPR002477">
    <property type="entry name" value="Peptidoglycan-bd-like"/>
</dbReference>
<accession>A0A1G2G4Z3</accession>
<dbReference type="Pfam" id="PF01471">
    <property type="entry name" value="PG_binding_1"/>
    <property type="match status" value="1"/>
</dbReference>
<reference evidence="3 4" key="1">
    <citation type="journal article" date="2016" name="Nat. Commun.">
        <title>Thousands of microbial genomes shed light on interconnected biogeochemical processes in an aquifer system.</title>
        <authorList>
            <person name="Anantharaman K."/>
            <person name="Brown C.T."/>
            <person name="Hug L.A."/>
            <person name="Sharon I."/>
            <person name="Castelle C.J."/>
            <person name="Probst A.J."/>
            <person name="Thomas B.C."/>
            <person name="Singh A."/>
            <person name="Wilkins M.J."/>
            <person name="Karaoz U."/>
            <person name="Brodie E.L."/>
            <person name="Williams K.H."/>
            <person name="Hubbard S.S."/>
            <person name="Banfield J.F."/>
        </authorList>
    </citation>
    <scope>NUCLEOTIDE SEQUENCE [LARGE SCALE GENOMIC DNA]</scope>
</reference>
<dbReference type="GO" id="GO:0046872">
    <property type="term" value="F:metal ion binding"/>
    <property type="evidence" value="ECO:0007669"/>
    <property type="project" value="InterPro"/>
</dbReference>
<comment type="caution">
    <text evidence="3">The sequence shown here is derived from an EMBL/GenBank/DDBJ whole genome shotgun (WGS) entry which is preliminary data.</text>
</comment>
<feature type="domain" description="Peptidoglycan binding-like" evidence="1">
    <location>
        <begin position="17"/>
        <end position="83"/>
    </location>
</feature>
<evidence type="ECO:0000259" key="1">
    <source>
        <dbReference type="Pfam" id="PF01471"/>
    </source>
</evidence>
<dbReference type="Proteomes" id="UP000177785">
    <property type="component" value="Unassembled WGS sequence"/>
</dbReference>
<proteinExistence type="predicted"/>
<feature type="domain" description="Purple acid phosphatase N-terminal" evidence="2">
    <location>
        <begin position="112"/>
        <end position="200"/>
    </location>
</feature>
<protein>
    <recommendedName>
        <fullName evidence="5">Fibronectin type-III domain-containing protein</fullName>
    </recommendedName>
</protein>
<name>A0A1G2G4Z3_9BACT</name>
<dbReference type="EMBL" id="MHNL01000007">
    <property type="protein sequence ID" value="OGZ45294.1"/>
    <property type="molecule type" value="Genomic_DNA"/>
</dbReference>
<dbReference type="Gene3D" id="2.60.40.380">
    <property type="entry name" value="Purple acid phosphatase-like, N-terminal"/>
    <property type="match status" value="1"/>
</dbReference>
<evidence type="ECO:0000313" key="3">
    <source>
        <dbReference type="EMBL" id="OGZ45294.1"/>
    </source>
</evidence>
<dbReference type="GO" id="GO:0003993">
    <property type="term" value="F:acid phosphatase activity"/>
    <property type="evidence" value="ECO:0007669"/>
    <property type="project" value="InterPro"/>
</dbReference>
<gene>
    <name evidence="3" type="ORF">A2756_01585</name>
</gene>
<dbReference type="SUPFAM" id="SSF47090">
    <property type="entry name" value="PGBD-like"/>
    <property type="match status" value="1"/>
</dbReference>
<organism evidence="3 4">
    <name type="scientific">Candidatus Ryanbacteria bacterium RIFCSPHIGHO2_01_FULL_48_27</name>
    <dbReference type="NCBI Taxonomy" id="1802115"/>
    <lineage>
        <taxon>Bacteria</taxon>
        <taxon>Candidatus Ryaniibacteriota</taxon>
    </lineage>
</organism>
<evidence type="ECO:0000259" key="2">
    <source>
        <dbReference type="Pfam" id="PF16656"/>
    </source>
</evidence>
<dbReference type="AlphaFoldDB" id="A0A1G2G4Z3"/>
<dbReference type="InterPro" id="IPR015914">
    <property type="entry name" value="PAPs_N"/>
</dbReference>
<dbReference type="Gene3D" id="1.10.101.10">
    <property type="entry name" value="PGBD-like superfamily/PGBD"/>
    <property type="match status" value="1"/>
</dbReference>
<sequence length="203" mass="21655">MQSANAAIARHLDFGDNGSDVSELQTYLAADASIYPAGLVTGYFGALTQAAIQRFQTAQGIVSGGSPTTTGYGRVGPQTMARLNALMGGYSGTPTSWDTVPILSTPSVQYGNTSATFTWTTNEPTQGQLYYDNAPLRSDEATGPHQQPYVSGTYALDSGGLSMNHTVTVQNLQPNTFYYYLTRGVDSGGNMSMTWPNSFRTSQ</sequence>